<evidence type="ECO:0000256" key="8">
    <source>
        <dbReference type="ARBA" id="ARBA00052751"/>
    </source>
</evidence>
<keyword evidence="15" id="KW-1185">Reference proteome</keyword>
<comment type="function">
    <text evidence="13">Transfers and isomerizes the ribose moiety from AdoMet to the 7-aminomethyl group of 7-deazaguanine (preQ1-tRNA) to give epoxyqueuosine (oQ-tRNA).</text>
</comment>
<dbReference type="PANTHER" id="PTHR30307">
    <property type="entry name" value="S-ADENOSYLMETHIONINE:TRNA RIBOSYLTRANSFERASE-ISOMERASE"/>
    <property type="match status" value="1"/>
</dbReference>
<dbReference type="PANTHER" id="PTHR30307:SF0">
    <property type="entry name" value="S-ADENOSYLMETHIONINE:TRNA RIBOSYLTRANSFERASE-ISOMERASE"/>
    <property type="match status" value="1"/>
</dbReference>
<evidence type="ECO:0000256" key="2">
    <source>
        <dbReference type="ARBA" id="ARBA00004691"/>
    </source>
</evidence>
<comment type="catalytic activity">
    <reaction evidence="8 13">
        <text>7-aminomethyl-7-carbaguanosine(34) in tRNA + S-adenosyl-L-methionine = epoxyqueuosine(34) in tRNA + adenine + L-methionine + 2 H(+)</text>
        <dbReference type="Rhea" id="RHEA:32155"/>
        <dbReference type="Rhea" id="RHEA-COMP:10342"/>
        <dbReference type="Rhea" id="RHEA-COMP:18582"/>
        <dbReference type="ChEBI" id="CHEBI:15378"/>
        <dbReference type="ChEBI" id="CHEBI:16708"/>
        <dbReference type="ChEBI" id="CHEBI:57844"/>
        <dbReference type="ChEBI" id="CHEBI:59789"/>
        <dbReference type="ChEBI" id="CHEBI:82833"/>
        <dbReference type="ChEBI" id="CHEBI:194443"/>
        <dbReference type="EC" id="2.4.99.17"/>
    </reaction>
</comment>
<evidence type="ECO:0000256" key="13">
    <source>
        <dbReference type="HAMAP-Rule" id="MF_00113"/>
    </source>
</evidence>
<evidence type="ECO:0000256" key="5">
    <source>
        <dbReference type="ARBA" id="ARBA00022679"/>
    </source>
</evidence>
<dbReference type="Gene3D" id="2.40.10.240">
    <property type="entry name" value="QueA-like"/>
    <property type="match status" value="1"/>
</dbReference>
<dbReference type="SUPFAM" id="SSF111337">
    <property type="entry name" value="QueA-like"/>
    <property type="match status" value="1"/>
</dbReference>
<keyword evidence="14" id="KW-0328">Glycosyltransferase</keyword>
<comment type="pathway">
    <text evidence="2 13">tRNA modification; tRNA-queuosine biosynthesis.</text>
</comment>
<comment type="subcellular location">
    <subcellularLocation>
        <location evidence="1 13">Cytoplasm</location>
    </subcellularLocation>
</comment>
<comment type="similarity">
    <text evidence="9 13">Belongs to the QueA family.</text>
</comment>
<evidence type="ECO:0000256" key="3">
    <source>
        <dbReference type="ARBA" id="ARBA00011245"/>
    </source>
</evidence>
<reference evidence="14 15" key="1">
    <citation type="submission" date="2020-02" db="EMBL/GenBank/DDBJ databases">
        <authorList>
            <person name="Kim Y.B."/>
            <person name="Roh S.W."/>
        </authorList>
    </citation>
    <scope>NUCLEOTIDE SEQUENCE [LARGE SCALE GENOMIC DNA]</scope>
    <source>
        <strain evidence="14 15">DSM 103574</strain>
    </source>
</reference>
<dbReference type="InterPro" id="IPR042119">
    <property type="entry name" value="QueA_dom2"/>
</dbReference>
<dbReference type="FunFam" id="2.40.10.240:FF:000002">
    <property type="entry name" value="S-adenosylmethionine:tRNA ribosyltransferase-isomerase"/>
    <property type="match status" value="1"/>
</dbReference>
<dbReference type="Gene3D" id="3.40.1780.10">
    <property type="entry name" value="QueA-like"/>
    <property type="match status" value="1"/>
</dbReference>
<dbReference type="InterPro" id="IPR003699">
    <property type="entry name" value="QueA"/>
</dbReference>
<dbReference type="NCBIfam" id="TIGR00113">
    <property type="entry name" value="queA"/>
    <property type="match status" value="1"/>
</dbReference>
<proteinExistence type="inferred from homology"/>
<dbReference type="GO" id="GO:0051075">
    <property type="term" value="F:S-adenosylmethionine:tRNA ribosyltransferase-isomerase activity"/>
    <property type="evidence" value="ECO:0007669"/>
    <property type="project" value="UniProtKB-EC"/>
</dbReference>
<evidence type="ECO:0000256" key="11">
    <source>
        <dbReference type="ARBA" id="ARBA00069325"/>
    </source>
</evidence>
<evidence type="ECO:0000313" key="15">
    <source>
        <dbReference type="Proteomes" id="UP000466848"/>
    </source>
</evidence>
<keyword evidence="14" id="KW-0413">Isomerase</keyword>
<dbReference type="EC" id="2.4.99.17" evidence="10 13"/>
<dbReference type="InterPro" id="IPR036100">
    <property type="entry name" value="QueA_sf"/>
</dbReference>
<dbReference type="NCBIfam" id="NF001140">
    <property type="entry name" value="PRK00147.1"/>
    <property type="match status" value="1"/>
</dbReference>
<comment type="subunit">
    <text evidence="3 13">Monomer.</text>
</comment>
<dbReference type="UniPathway" id="UPA00392"/>
<dbReference type="Pfam" id="PF02547">
    <property type="entry name" value="Queuosine_synth"/>
    <property type="match status" value="1"/>
</dbReference>
<keyword evidence="4 13" id="KW-0963">Cytoplasm</keyword>
<dbReference type="GO" id="GO:0008616">
    <property type="term" value="P:tRNA queuosine(34) biosynthetic process"/>
    <property type="evidence" value="ECO:0007669"/>
    <property type="project" value="UniProtKB-UniRule"/>
</dbReference>
<gene>
    <name evidence="13 14" type="primary">queA</name>
    <name evidence="14" type="ORF">Ami103574_08120</name>
</gene>
<evidence type="ECO:0000256" key="1">
    <source>
        <dbReference type="ARBA" id="ARBA00004496"/>
    </source>
</evidence>
<dbReference type="Proteomes" id="UP000466848">
    <property type="component" value="Chromosome"/>
</dbReference>
<evidence type="ECO:0000313" key="14">
    <source>
        <dbReference type="EMBL" id="QIB69290.1"/>
    </source>
</evidence>
<sequence length="354" mass="40047">MHIDDFDYHLPPELIAQKPADKRDDSRLLVVHRQTGELEHRHFYNVLEYLKPGDCLVLNDSKVLPARLFGIKAETGAKVEFLLIKRLEGDLWETMVKPGKRLKPGDVVDFSREGATAAFKATVIDYGEEGTRHVRFEYEGIFLERLEELGSMPLPPYIERASQEEDRDRYQTVYCKEEGSVAAPTAGLHFTPELLEKAKAMGVKLAYVTLHVGIGTFRPVKCQVVEEHKMHFEEYQVSPESAQIINETKAAGGRIFAVGTTSCRTVESAAVLQENQGATSYQVETGHGNTGIFIYPGYQFKTVDCLITNFHLPKSTLLMLISALYNRERILEVYQEAVAEKYRFFSYGDAMLIV</sequence>
<evidence type="ECO:0000256" key="10">
    <source>
        <dbReference type="ARBA" id="ARBA00066503"/>
    </source>
</evidence>
<evidence type="ECO:0000256" key="9">
    <source>
        <dbReference type="ARBA" id="ARBA00061210"/>
    </source>
</evidence>
<dbReference type="GO" id="GO:0005737">
    <property type="term" value="C:cytoplasm"/>
    <property type="evidence" value="ECO:0007669"/>
    <property type="project" value="UniProtKB-SubCell"/>
</dbReference>
<keyword evidence="5 13" id="KW-0808">Transferase</keyword>
<dbReference type="InterPro" id="IPR042118">
    <property type="entry name" value="QueA_dom1"/>
</dbReference>
<evidence type="ECO:0000256" key="6">
    <source>
        <dbReference type="ARBA" id="ARBA00022691"/>
    </source>
</evidence>
<dbReference type="FunFam" id="3.40.1780.10:FF:000001">
    <property type="entry name" value="S-adenosylmethionine:tRNA ribosyltransferase-isomerase"/>
    <property type="match status" value="1"/>
</dbReference>
<evidence type="ECO:0000256" key="4">
    <source>
        <dbReference type="ARBA" id="ARBA00022490"/>
    </source>
</evidence>
<accession>A0A858BWK5</accession>
<dbReference type="RefSeq" id="WP_163066422.1">
    <property type="nucleotide sequence ID" value="NZ_CP048649.1"/>
</dbReference>
<dbReference type="EMBL" id="CP048649">
    <property type="protein sequence ID" value="QIB69290.1"/>
    <property type="molecule type" value="Genomic_DNA"/>
</dbReference>
<keyword evidence="6 13" id="KW-0949">S-adenosyl-L-methionine</keyword>
<dbReference type="HAMAP" id="MF_00113">
    <property type="entry name" value="QueA"/>
    <property type="match status" value="1"/>
</dbReference>
<dbReference type="KEGG" id="abut:Ami103574_08120"/>
<dbReference type="AlphaFoldDB" id="A0A858BWK5"/>
<protein>
    <recommendedName>
        <fullName evidence="11 13">S-adenosylmethionine:tRNA ribosyltransferase-isomerase</fullName>
        <ecNumber evidence="10 13">2.4.99.17</ecNumber>
    </recommendedName>
    <alternativeName>
        <fullName evidence="12 13">Queuosine biosynthesis protein QueA</fullName>
    </alternativeName>
</protein>
<name>A0A858BWK5_9FIRM</name>
<evidence type="ECO:0000256" key="12">
    <source>
        <dbReference type="ARBA" id="ARBA00076160"/>
    </source>
</evidence>
<organism evidence="14 15">
    <name type="scientific">Aminipila butyrica</name>
    <dbReference type="NCBI Taxonomy" id="433296"/>
    <lineage>
        <taxon>Bacteria</taxon>
        <taxon>Bacillati</taxon>
        <taxon>Bacillota</taxon>
        <taxon>Clostridia</taxon>
        <taxon>Peptostreptococcales</taxon>
        <taxon>Anaerovoracaceae</taxon>
        <taxon>Aminipila</taxon>
    </lineage>
</organism>
<keyword evidence="7 13" id="KW-0671">Queuosine biosynthesis</keyword>
<evidence type="ECO:0000256" key="7">
    <source>
        <dbReference type="ARBA" id="ARBA00022785"/>
    </source>
</evidence>